<organism evidence="1">
    <name type="scientific">viral metagenome</name>
    <dbReference type="NCBI Taxonomy" id="1070528"/>
    <lineage>
        <taxon>unclassified sequences</taxon>
        <taxon>metagenomes</taxon>
        <taxon>organismal metagenomes</taxon>
    </lineage>
</organism>
<proteinExistence type="predicted"/>
<protein>
    <submittedName>
        <fullName evidence="1">Uncharacterized protein</fullName>
    </submittedName>
</protein>
<accession>A0A6C0F7T6</accession>
<sequence>MVLFFRHKKSKKIIRDHDLIKRFGKYDPKLFEPIQVCKKYLAQQLKDEELADKILAKRTVRPYTNYLLDGTLSAKAKDLTPLQSIRTYLKKIKPPEFPTLSNANKQKVEKIGKMAKKKIRSRQIKELAENARNFSHNTIMHTKITPGLIAPHGWVLKYDWNKGRRNIYMAETIIKLIPDEQKRYMTRTFPATSRVLSHTYYGPVNDAKLNTYTVKSPFTREMTTPIRFNKAYKEKQHKNRQDYKGKYGLLKQMIKNHNKTSKEIISYYE</sequence>
<dbReference type="AlphaFoldDB" id="A0A6C0F7T6"/>
<name>A0A6C0F7T6_9ZZZZ</name>
<reference evidence="1" key="1">
    <citation type="journal article" date="2020" name="Nature">
        <title>Giant virus diversity and host interactions through global metagenomics.</title>
        <authorList>
            <person name="Schulz F."/>
            <person name="Roux S."/>
            <person name="Paez-Espino D."/>
            <person name="Jungbluth S."/>
            <person name="Walsh D.A."/>
            <person name="Denef V.J."/>
            <person name="McMahon K.D."/>
            <person name="Konstantinidis K.T."/>
            <person name="Eloe-Fadrosh E.A."/>
            <person name="Kyrpides N.C."/>
            <person name="Woyke T."/>
        </authorList>
    </citation>
    <scope>NUCLEOTIDE SEQUENCE</scope>
    <source>
        <strain evidence="1">GVMAG-S-ERX555967-131</strain>
    </source>
</reference>
<dbReference type="EMBL" id="MN738790">
    <property type="protein sequence ID" value="QHT37154.1"/>
    <property type="molecule type" value="Genomic_DNA"/>
</dbReference>
<evidence type="ECO:0000313" key="1">
    <source>
        <dbReference type="EMBL" id="QHT37154.1"/>
    </source>
</evidence>